<organism evidence="1 2">
    <name type="scientific">Bosea massiliensis</name>
    <dbReference type="NCBI Taxonomy" id="151419"/>
    <lineage>
        <taxon>Bacteria</taxon>
        <taxon>Pseudomonadati</taxon>
        <taxon>Pseudomonadota</taxon>
        <taxon>Alphaproteobacteria</taxon>
        <taxon>Hyphomicrobiales</taxon>
        <taxon>Boseaceae</taxon>
        <taxon>Bosea</taxon>
    </lineage>
</organism>
<proteinExistence type="predicted"/>
<dbReference type="RefSeq" id="WP_377818061.1">
    <property type="nucleotide sequence ID" value="NZ_JBHSLU010000161.1"/>
</dbReference>
<evidence type="ECO:0000313" key="1">
    <source>
        <dbReference type="EMBL" id="MFC5509306.1"/>
    </source>
</evidence>
<reference evidence="2" key="1">
    <citation type="journal article" date="2019" name="Int. J. Syst. Evol. Microbiol.">
        <title>The Global Catalogue of Microorganisms (GCM) 10K type strain sequencing project: providing services to taxonomists for standard genome sequencing and annotation.</title>
        <authorList>
            <consortium name="The Broad Institute Genomics Platform"/>
            <consortium name="The Broad Institute Genome Sequencing Center for Infectious Disease"/>
            <person name="Wu L."/>
            <person name="Ma J."/>
        </authorList>
    </citation>
    <scope>NUCLEOTIDE SEQUENCE [LARGE SCALE GENOMIC DNA]</scope>
    <source>
        <strain evidence="2">CCUG 43117</strain>
    </source>
</reference>
<protein>
    <submittedName>
        <fullName evidence="1">Uncharacterized protein</fullName>
    </submittedName>
</protein>
<comment type="caution">
    <text evidence="1">The sequence shown here is derived from an EMBL/GenBank/DDBJ whole genome shotgun (WGS) entry which is preliminary data.</text>
</comment>
<keyword evidence="2" id="KW-1185">Reference proteome</keyword>
<evidence type="ECO:0000313" key="2">
    <source>
        <dbReference type="Proteomes" id="UP001596060"/>
    </source>
</evidence>
<dbReference type="EMBL" id="JBHSLU010000161">
    <property type="protein sequence ID" value="MFC5509306.1"/>
    <property type="molecule type" value="Genomic_DNA"/>
</dbReference>
<sequence>MTNPTPAQAPSGDARTLHQTILDYLQSDLYRARLLTKNNSEIATDIALAVYPQIAFPENPATEAAAPQPPAFDPLNGGCPHCKWLDTNLGRVLDKKCGLHQRIEDMQADQQLDQQVIKSQGYTIRRVCEVIRAGDDEDPVQVAQERMDEIAELDAAAPPQPVQGVAAVAVKPLEWSAPTPEGKRTAATVSGWATIEPISNGMWRWDLGGVAWGRERSQQGALKMLMASYEVRARSALLTSVPELSELRRALAALTDAFLDRHGCFPLDKTNDKERRWCAAMSEAYRLIGQPGSSHRAAEMARS</sequence>
<accession>A0ABW0PB99</accession>
<gene>
    <name evidence="1" type="ORF">ACFPN9_29255</name>
</gene>
<name>A0ABW0PB99_9HYPH</name>
<dbReference type="Proteomes" id="UP001596060">
    <property type="component" value="Unassembled WGS sequence"/>
</dbReference>